<evidence type="ECO:0000313" key="3">
    <source>
        <dbReference type="Proteomes" id="UP000050326"/>
    </source>
</evidence>
<dbReference type="Pfam" id="PF05239">
    <property type="entry name" value="PRC"/>
    <property type="match status" value="2"/>
</dbReference>
<evidence type="ECO:0000259" key="1">
    <source>
        <dbReference type="Pfam" id="PF05239"/>
    </source>
</evidence>
<dbReference type="InterPro" id="IPR011033">
    <property type="entry name" value="PRC_barrel-like_sf"/>
</dbReference>
<dbReference type="EMBL" id="LKET01000028">
    <property type="protein sequence ID" value="KPU44957.1"/>
    <property type="molecule type" value="Genomic_DNA"/>
</dbReference>
<dbReference type="InterPro" id="IPR027275">
    <property type="entry name" value="PRC-brl_dom"/>
</dbReference>
<dbReference type="OrthoDB" id="1716342at2"/>
<dbReference type="SUPFAM" id="SSF50346">
    <property type="entry name" value="PRC-barrel domain"/>
    <property type="match status" value="2"/>
</dbReference>
<evidence type="ECO:0000313" key="2">
    <source>
        <dbReference type="EMBL" id="KPU44957.1"/>
    </source>
</evidence>
<reference evidence="2 3" key="1">
    <citation type="submission" date="2015-09" db="EMBL/GenBank/DDBJ databases">
        <title>Genome sequence of Oxobacter pfennigii DSM 3222.</title>
        <authorList>
            <person name="Poehlein A."/>
            <person name="Bengelsdorf F.R."/>
            <person name="Schiel-Bengelsdorf B."/>
            <person name="Duerre P."/>
            <person name="Daniel R."/>
        </authorList>
    </citation>
    <scope>NUCLEOTIDE SEQUENCE [LARGE SCALE GENOMIC DNA]</scope>
    <source>
        <strain evidence="2 3">DSM 3222</strain>
    </source>
</reference>
<name>A0A0P8W8D8_9CLOT</name>
<proteinExistence type="predicted"/>
<dbReference type="STRING" id="36849.OXPF_14350"/>
<dbReference type="AlphaFoldDB" id="A0A0P8W8D8"/>
<protein>
    <submittedName>
        <fullName evidence="2">PRC-barrel domain protein</fullName>
    </submittedName>
</protein>
<feature type="domain" description="PRC-barrel" evidence="1">
    <location>
        <begin position="5"/>
        <end position="70"/>
    </location>
</feature>
<dbReference type="RefSeq" id="WP_054874506.1">
    <property type="nucleotide sequence ID" value="NZ_LKET01000028.1"/>
</dbReference>
<keyword evidence="3" id="KW-1185">Reference proteome</keyword>
<gene>
    <name evidence="2" type="ORF">OXPF_14350</name>
</gene>
<comment type="caution">
    <text evidence="2">The sequence shown here is derived from an EMBL/GenBank/DDBJ whole genome shotgun (WGS) entry which is preliminary data.</text>
</comment>
<sequence>MKKSKQLTGLNVIVKKGGKIIGKISKTLYNPGEEKIQGFSISCGKWVSNEKILLINDIVNIGKDTVIINEETNLKNPQKSNKDEDEALKKLMGLPVITSEGEELGFVEDIILDEKNFSVEGYVLTDGIVEDILRGKRILPFNEEIFFGKDVIIISSRYKNIILKNDISLKRYFERDGRFDS</sequence>
<organism evidence="2 3">
    <name type="scientific">Oxobacter pfennigii</name>
    <dbReference type="NCBI Taxonomy" id="36849"/>
    <lineage>
        <taxon>Bacteria</taxon>
        <taxon>Bacillati</taxon>
        <taxon>Bacillota</taxon>
        <taxon>Clostridia</taxon>
        <taxon>Eubacteriales</taxon>
        <taxon>Clostridiaceae</taxon>
        <taxon>Oxobacter</taxon>
    </lineage>
</organism>
<feature type="domain" description="PRC-barrel" evidence="1">
    <location>
        <begin position="86"/>
        <end position="158"/>
    </location>
</feature>
<dbReference type="Proteomes" id="UP000050326">
    <property type="component" value="Unassembled WGS sequence"/>
</dbReference>
<dbReference type="Gene3D" id="2.30.30.240">
    <property type="entry name" value="PRC-barrel domain"/>
    <property type="match status" value="2"/>
</dbReference>
<accession>A0A0P8W8D8</accession>